<keyword evidence="3" id="KW-0175">Coiled coil</keyword>
<dbReference type="InterPro" id="IPR000352">
    <property type="entry name" value="Pep_chain_release_fac_I"/>
</dbReference>
<name>A0A847ETV6_9BACT</name>
<protein>
    <submittedName>
        <fullName evidence="5">PCRF domain-containing protein</fullName>
    </submittedName>
</protein>
<dbReference type="SUPFAM" id="SSF75620">
    <property type="entry name" value="Release factor"/>
    <property type="match status" value="1"/>
</dbReference>
<evidence type="ECO:0000259" key="4">
    <source>
        <dbReference type="SMART" id="SM00937"/>
    </source>
</evidence>
<dbReference type="Gene3D" id="3.30.160.20">
    <property type="match status" value="1"/>
</dbReference>
<evidence type="ECO:0000256" key="1">
    <source>
        <dbReference type="ARBA" id="ARBA00010835"/>
    </source>
</evidence>
<dbReference type="Pfam" id="PF03462">
    <property type="entry name" value="PCRF"/>
    <property type="match status" value="1"/>
</dbReference>
<feature type="non-terminal residue" evidence="5">
    <location>
        <position position="275"/>
    </location>
</feature>
<dbReference type="Pfam" id="PF00472">
    <property type="entry name" value="RF-1"/>
    <property type="match status" value="1"/>
</dbReference>
<sequence>MGNISKRDTEQLLEKVLEIEASLGIDSKREILKSLEEESRSKSFWENPKHAQDVMIQISDIKQETEKIESIKNNLNSLLSIIDDTKEQEQDILYEDFQKIEEEINQFESLKFLSGRYDSCNTTLSIHAGQGGVEAQDWCEMLFRMYTRFFEKKGWKYNITNILKGNEVGIATVTIDITGKYSYGLLKKEHGTHRLVRLSPFNAQNLRQTSFAGVEVIPILAELEKDIEIPETDIEFKATKSGGPGGQNVNKTSSAVEITHIPSGITVTCSQERSQ</sequence>
<accession>A0A847ETV6</accession>
<organism evidence="5 6">
    <name type="scientific">Candidatus Dojkabacteria bacterium</name>
    <dbReference type="NCBI Taxonomy" id="2099670"/>
    <lineage>
        <taxon>Bacteria</taxon>
        <taxon>Candidatus Dojkabacteria</taxon>
    </lineage>
</organism>
<dbReference type="InterPro" id="IPR045853">
    <property type="entry name" value="Pep_chain_release_fac_I_sf"/>
</dbReference>
<comment type="caution">
    <text evidence="5">The sequence shown here is derived from an EMBL/GenBank/DDBJ whole genome shotgun (WGS) entry which is preliminary data.</text>
</comment>
<evidence type="ECO:0000256" key="2">
    <source>
        <dbReference type="ARBA" id="ARBA00022481"/>
    </source>
</evidence>
<keyword evidence="2" id="KW-0488">Methylation</keyword>
<dbReference type="AlphaFoldDB" id="A0A847ETV6"/>
<evidence type="ECO:0000313" key="5">
    <source>
        <dbReference type="EMBL" id="NLE30744.1"/>
    </source>
</evidence>
<comment type="similarity">
    <text evidence="1">Belongs to the prokaryotic/mitochondrial release factor family.</text>
</comment>
<dbReference type="InterPro" id="IPR005139">
    <property type="entry name" value="PCRF"/>
</dbReference>
<dbReference type="EMBL" id="JAAZAL010000019">
    <property type="protein sequence ID" value="NLE30744.1"/>
    <property type="molecule type" value="Genomic_DNA"/>
</dbReference>
<dbReference type="Proteomes" id="UP000554004">
    <property type="component" value="Unassembled WGS sequence"/>
</dbReference>
<evidence type="ECO:0000256" key="3">
    <source>
        <dbReference type="SAM" id="Coils"/>
    </source>
</evidence>
<feature type="coiled-coil region" evidence="3">
    <location>
        <begin position="61"/>
        <end position="88"/>
    </location>
</feature>
<dbReference type="Gene3D" id="1.20.58.410">
    <property type="entry name" value="Release factor"/>
    <property type="match status" value="1"/>
</dbReference>
<proteinExistence type="inferred from homology"/>
<feature type="domain" description="Peptide chain release factor" evidence="4">
    <location>
        <begin position="77"/>
        <end position="189"/>
    </location>
</feature>
<reference evidence="5 6" key="1">
    <citation type="journal article" date="2020" name="Biotechnol. Biofuels">
        <title>New insights from the biogas microbiome by comprehensive genome-resolved metagenomics of nearly 1600 species originating from multiple anaerobic digesters.</title>
        <authorList>
            <person name="Campanaro S."/>
            <person name="Treu L."/>
            <person name="Rodriguez-R L.M."/>
            <person name="Kovalovszki A."/>
            <person name="Ziels R.M."/>
            <person name="Maus I."/>
            <person name="Zhu X."/>
            <person name="Kougias P.G."/>
            <person name="Basile A."/>
            <person name="Luo G."/>
            <person name="Schluter A."/>
            <person name="Konstantinidis K.T."/>
            <person name="Angelidaki I."/>
        </authorList>
    </citation>
    <scope>NUCLEOTIDE SEQUENCE [LARGE SCALE GENOMIC DNA]</scope>
    <source>
        <strain evidence="5">AS06rmzACSIP_421</strain>
    </source>
</reference>
<dbReference type="Gene3D" id="3.30.70.1660">
    <property type="match status" value="1"/>
</dbReference>
<gene>
    <name evidence="5" type="ORF">GX618_00510</name>
</gene>
<dbReference type="PANTHER" id="PTHR43116:SF3">
    <property type="entry name" value="CLASS I PEPTIDE CHAIN RELEASE FACTOR"/>
    <property type="match status" value="1"/>
</dbReference>
<dbReference type="GO" id="GO:0005737">
    <property type="term" value="C:cytoplasm"/>
    <property type="evidence" value="ECO:0007669"/>
    <property type="project" value="UniProtKB-ARBA"/>
</dbReference>
<evidence type="ECO:0000313" key="6">
    <source>
        <dbReference type="Proteomes" id="UP000554004"/>
    </source>
</evidence>
<dbReference type="GO" id="GO:0003747">
    <property type="term" value="F:translation release factor activity"/>
    <property type="evidence" value="ECO:0007669"/>
    <property type="project" value="InterPro"/>
</dbReference>
<dbReference type="PANTHER" id="PTHR43116">
    <property type="entry name" value="PEPTIDE CHAIN RELEASE FACTOR 2"/>
    <property type="match status" value="1"/>
</dbReference>
<dbReference type="SMART" id="SM00937">
    <property type="entry name" value="PCRF"/>
    <property type="match status" value="1"/>
</dbReference>